<keyword evidence="2" id="KW-1185">Reference proteome</keyword>
<name>A0AA41YVZ1_9PROT</name>
<organism evidence="1 2">
    <name type="scientific">Limobrevibacterium gyesilva</name>
    <dbReference type="NCBI Taxonomy" id="2991712"/>
    <lineage>
        <taxon>Bacteria</taxon>
        <taxon>Pseudomonadati</taxon>
        <taxon>Pseudomonadota</taxon>
        <taxon>Alphaproteobacteria</taxon>
        <taxon>Acetobacterales</taxon>
        <taxon>Acetobacteraceae</taxon>
        <taxon>Limobrevibacterium</taxon>
    </lineage>
</organism>
<protein>
    <submittedName>
        <fullName evidence="1">Uncharacterized protein</fullName>
    </submittedName>
</protein>
<reference evidence="1" key="1">
    <citation type="submission" date="2022-09" db="EMBL/GenBank/DDBJ databases">
        <title>Rhodovastum sp. nov. RN2-1 isolated from soil in Seongnam, South Korea.</title>
        <authorList>
            <person name="Le N.T."/>
        </authorList>
    </citation>
    <scope>NUCLEOTIDE SEQUENCE</scope>
    <source>
        <strain evidence="1">RN2-1</strain>
    </source>
</reference>
<comment type="caution">
    <text evidence="1">The sequence shown here is derived from an EMBL/GenBank/DDBJ whole genome shotgun (WGS) entry which is preliminary data.</text>
</comment>
<dbReference type="Proteomes" id="UP001165679">
    <property type="component" value="Unassembled WGS sequence"/>
</dbReference>
<accession>A0AA41YVZ1</accession>
<sequence length="77" mass="8391">MLITSRTVPPRPVFVADPARGGVTVGFARMTCLFSLADHDYAAGVELDSGAWRRVDLAWVHELTQVGDVLRRQAVPA</sequence>
<proteinExistence type="predicted"/>
<evidence type="ECO:0000313" key="1">
    <source>
        <dbReference type="EMBL" id="MCW3477400.1"/>
    </source>
</evidence>
<dbReference type="AlphaFoldDB" id="A0AA41YVZ1"/>
<reference evidence="1" key="2">
    <citation type="submission" date="2022-10" db="EMBL/GenBank/DDBJ databases">
        <authorList>
            <person name="Trinh H.N."/>
        </authorList>
    </citation>
    <scope>NUCLEOTIDE SEQUENCE</scope>
    <source>
        <strain evidence="1">RN2-1</strain>
    </source>
</reference>
<dbReference type="EMBL" id="JAPDNT010000036">
    <property type="protein sequence ID" value="MCW3477400.1"/>
    <property type="molecule type" value="Genomic_DNA"/>
</dbReference>
<dbReference type="RefSeq" id="WP_264716348.1">
    <property type="nucleotide sequence ID" value="NZ_JAPDNT010000036.1"/>
</dbReference>
<evidence type="ECO:0000313" key="2">
    <source>
        <dbReference type="Proteomes" id="UP001165679"/>
    </source>
</evidence>
<gene>
    <name evidence="1" type="ORF">OL599_22785</name>
</gene>